<evidence type="ECO:0000256" key="1">
    <source>
        <dbReference type="SAM" id="MobiDB-lite"/>
    </source>
</evidence>
<organism evidence="2 3">
    <name type="scientific">Puccinia striiformis</name>
    <dbReference type="NCBI Taxonomy" id="27350"/>
    <lineage>
        <taxon>Eukaryota</taxon>
        <taxon>Fungi</taxon>
        <taxon>Dikarya</taxon>
        <taxon>Basidiomycota</taxon>
        <taxon>Pucciniomycotina</taxon>
        <taxon>Pucciniomycetes</taxon>
        <taxon>Pucciniales</taxon>
        <taxon>Pucciniaceae</taxon>
        <taxon>Puccinia</taxon>
    </lineage>
</organism>
<dbReference type="VEuPathDB" id="FungiDB:PSTT_00162"/>
<sequence>MKGESGIHPACKGGQHLAEDWDDGENLGEDFKTTSGIAAAVLRGENRKDQTHQLYVNEPDTRGTPPSEELLWVASD</sequence>
<accession>A0A2S4W8I7</accession>
<dbReference type="AlphaFoldDB" id="A0A2S4W8I7"/>
<feature type="non-terminal residue" evidence="2">
    <location>
        <position position="76"/>
    </location>
</feature>
<dbReference type="EMBL" id="PKSL01000001">
    <property type="protein sequence ID" value="POW18070.1"/>
    <property type="molecule type" value="Genomic_DNA"/>
</dbReference>
<evidence type="ECO:0000313" key="2">
    <source>
        <dbReference type="EMBL" id="POW18070.1"/>
    </source>
</evidence>
<gene>
    <name evidence="2" type="ORF">PSTT_00162</name>
</gene>
<reference evidence="2" key="1">
    <citation type="submission" date="2017-12" db="EMBL/GenBank/DDBJ databases">
        <title>Gene loss provides genomic basis for host adaptation in cereal stripe rust fungi.</title>
        <authorList>
            <person name="Xia C."/>
        </authorList>
    </citation>
    <scope>NUCLEOTIDE SEQUENCE [LARGE SCALE GENOMIC DNA]</scope>
    <source>
        <strain evidence="2">93-210</strain>
    </source>
</reference>
<dbReference type="Proteomes" id="UP000239156">
    <property type="component" value="Unassembled WGS sequence"/>
</dbReference>
<feature type="region of interest" description="Disordered" evidence="1">
    <location>
        <begin position="1"/>
        <end position="30"/>
    </location>
</feature>
<proteinExistence type="predicted"/>
<name>A0A2S4W8I7_9BASI</name>
<evidence type="ECO:0000313" key="3">
    <source>
        <dbReference type="Proteomes" id="UP000239156"/>
    </source>
</evidence>
<feature type="region of interest" description="Disordered" evidence="1">
    <location>
        <begin position="46"/>
        <end position="67"/>
    </location>
</feature>
<comment type="caution">
    <text evidence="2">The sequence shown here is derived from an EMBL/GenBank/DDBJ whole genome shotgun (WGS) entry which is preliminary data.</text>
</comment>
<keyword evidence="3" id="KW-1185">Reference proteome</keyword>
<protein>
    <submittedName>
        <fullName evidence="2">Uncharacterized protein</fullName>
    </submittedName>
</protein>